<dbReference type="EMBL" id="VJMH01006969">
    <property type="protein sequence ID" value="KAF0686880.1"/>
    <property type="molecule type" value="Genomic_DNA"/>
</dbReference>
<dbReference type="Proteomes" id="UP000332933">
    <property type="component" value="Unassembled WGS sequence"/>
</dbReference>
<feature type="signal peptide" evidence="1">
    <location>
        <begin position="1"/>
        <end position="23"/>
    </location>
</feature>
<organism evidence="3 4">
    <name type="scientific">Aphanomyces stellatus</name>
    <dbReference type="NCBI Taxonomy" id="120398"/>
    <lineage>
        <taxon>Eukaryota</taxon>
        <taxon>Sar</taxon>
        <taxon>Stramenopiles</taxon>
        <taxon>Oomycota</taxon>
        <taxon>Saprolegniomycetes</taxon>
        <taxon>Saprolegniales</taxon>
        <taxon>Verrucalvaceae</taxon>
        <taxon>Aphanomyces</taxon>
    </lineage>
</organism>
<proteinExistence type="predicted"/>
<evidence type="ECO:0000313" key="3">
    <source>
        <dbReference type="EMBL" id="VFT98026.1"/>
    </source>
</evidence>
<keyword evidence="1" id="KW-0732">Signal</keyword>
<keyword evidence="4" id="KW-1185">Reference proteome</keyword>
<sequence>MLSNLLRPILLTLVELHVDTIEAWMLESLSAIIATSRIQGLTLVCCTFDDLNMGTVATVATLRHLRQWLNQTPVRAFQVFGWIWPEPDQTDRDSFLVALFHCPTMESLKWHFMDFTTFGFDNIVLGMPVLELSKCIFDGNDEIGNVAAFCASVGKSTQLVRLTVNAFGIYDGIVALLENVVTSNVRHLVLTYSELGGKSWWRTLAPLLTACRLETLDLSFNDVVHDDVDARAAVFENNPTLEAIEFGGDAIIVNGHSVGCSRR</sequence>
<protein>
    <submittedName>
        <fullName evidence="3">Aste57867_21354 protein</fullName>
    </submittedName>
</protein>
<gene>
    <name evidence="3" type="primary">Aste57867_21354</name>
    <name evidence="2" type="ORF">As57867_021285</name>
    <name evidence="3" type="ORF">ASTE57867_21354</name>
</gene>
<dbReference type="SUPFAM" id="SSF52047">
    <property type="entry name" value="RNI-like"/>
    <property type="match status" value="1"/>
</dbReference>
<evidence type="ECO:0000313" key="4">
    <source>
        <dbReference type="Proteomes" id="UP000332933"/>
    </source>
</evidence>
<evidence type="ECO:0000256" key="1">
    <source>
        <dbReference type="SAM" id="SignalP"/>
    </source>
</evidence>
<evidence type="ECO:0000313" key="2">
    <source>
        <dbReference type="EMBL" id="KAF0686880.1"/>
    </source>
</evidence>
<feature type="chain" id="PRO_5036116512" evidence="1">
    <location>
        <begin position="24"/>
        <end position="263"/>
    </location>
</feature>
<dbReference type="Gene3D" id="3.80.10.10">
    <property type="entry name" value="Ribonuclease Inhibitor"/>
    <property type="match status" value="1"/>
</dbReference>
<reference evidence="2" key="2">
    <citation type="submission" date="2019-06" db="EMBL/GenBank/DDBJ databases">
        <title>Genomics analysis of Aphanomyces spp. identifies a new class of oomycete effector associated with host adaptation.</title>
        <authorList>
            <person name="Gaulin E."/>
        </authorList>
    </citation>
    <scope>NUCLEOTIDE SEQUENCE</scope>
    <source>
        <strain evidence="2">CBS 578.67</strain>
    </source>
</reference>
<dbReference type="InterPro" id="IPR032675">
    <property type="entry name" value="LRR_dom_sf"/>
</dbReference>
<dbReference type="OrthoDB" id="18598at2759"/>
<reference evidence="3 4" key="1">
    <citation type="submission" date="2019-03" db="EMBL/GenBank/DDBJ databases">
        <authorList>
            <person name="Gaulin E."/>
            <person name="Dumas B."/>
        </authorList>
    </citation>
    <scope>NUCLEOTIDE SEQUENCE [LARGE SCALE GENOMIC DNA]</scope>
    <source>
        <strain evidence="3">CBS 568.67</strain>
    </source>
</reference>
<dbReference type="EMBL" id="CAADRA010006995">
    <property type="protein sequence ID" value="VFT98026.1"/>
    <property type="molecule type" value="Genomic_DNA"/>
</dbReference>
<name>A0A485LI03_9STRA</name>
<dbReference type="AlphaFoldDB" id="A0A485LI03"/>
<accession>A0A485LI03</accession>